<sequence>MAASDQDITRWNGFQWRRKMETFGSDDEAIVSTGSGGEAEGIWQVGCFNREEAQSTDWNQPTR</sequence>
<organism evidence="1 2">
    <name type="scientific">Aspergillus sclerotialis</name>
    <dbReference type="NCBI Taxonomy" id="2070753"/>
    <lineage>
        <taxon>Eukaryota</taxon>
        <taxon>Fungi</taxon>
        <taxon>Dikarya</taxon>
        <taxon>Ascomycota</taxon>
        <taxon>Pezizomycotina</taxon>
        <taxon>Eurotiomycetes</taxon>
        <taxon>Eurotiomycetidae</taxon>
        <taxon>Eurotiales</taxon>
        <taxon>Aspergillaceae</taxon>
        <taxon>Aspergillus</taxon>
        <taxon>Aspergillus subgen. Polypaecilum</taxon>
    </lineage>
</organism>
<dbReference type="Proteomes" id="UP000266188">
    <property type="component" value="Unassembled WGS sequence"/>
</dbReference>
<evidence type="ECO:0000313" key="1">
    <source>
        <dbReference type="EMBL" id="RJE16416.1"/>
    </source>
</evidence>
<dbReference type="AlphaFoldDB" id="A0A3A2Z0J5"/>
<gene>
    <name evidence="1" type="ORF">PHISCL_11247</name>
</gene>
<dbReference type="STRING" id="2070753.A0A3A2Z0J5"/>
<dbReference type="EMBL" id="MVGC01005392">
    <property type="protein sequence ID" value="RJE16416.1"/>
    <property type="molecule type" value="Genomic_DNA"/>
</dbReference>
<comment type="caution">
    <text evidence="1">The sequence shown here is derived from an EMBL/GenBank/DDBJ whole genome shotgun (WGS) entry which is preliminary data.</text>
</comment>
<dbReference type="OrthoDB" id="10257284at2759"/>
<keyword evidence="2" id="KW-1185">Reference proteome</keyword>
<accession>A0A3A2Z0J5</accession>
<protein>
    <submittedName>
        <fullName evidence="1">Acid phosphatase</fullName>
    </submittedName>
</protein>
<name>A0A3A2Z0J5_9EURO</name>
<evidence type="ECO:0000313" key="2">
    <source>
        <dbReference type="Proteomes" id="UP000266188"/>
    </source>
</evidence>
<reference evidence="2" key="1">
    <citation type="submission" date="2017-02" db="EMBL/GenBank/DDBJ databases">
        <authorList>
            <person name="Tafer H."/>
            <person name="Lopandic K."/>
        </authorList>
    </citation>
    <scope>NUCLEOTIDE SEQUENCE [LARGE SCALE GENOMIC DNA]</scope>
    <source>
        <strain evidence="2">CBS 366.77</strain>
    </source>
</reference>
<proteinExistence type="predicted"/>